<dbReference type="Pfam" id="PF01757">
    <property type="entry name" value="Acyl_transf_3"/>
    <property type="match status" value="1"/>
</dbReference>
<dbReference type="Proteomes" id="UP000694941">
    <property type="component" value="Unplaced"/>
</dbReference>
<keyword evidence="1" id="KW-0812">Transmembrane</keyword>
<sequence length="823" mass="92279">MQSKAKKVVISLFFLTVYFYVYTKAAVSKNLTELKISTDIPQPPPSAQSISSSASTDRNISSSSEIIESASSVSSFSSTELPLSSEDKAIQSWTKLEEVVESTLGKVTVRIFPSLIQVGLKSKLPGNCKSAVLRTMLGLRAMEPWALKMLDAFGKPGGGVLQGALTSFGSFDECLSVEATEFNKRTNQTERHFNGQYCTVEFHPPLPPKPRYYTVHHRLKLFENFTKSAKILSLISDKAHFFYFLSFRLGVCIPSTCSSEDLVHVISRLIGSYGFTVSVPHCETEASVDINSSQIVIMCVLGILGIFILVGTAYDTLSFYYYKNRMRNKRSPRGTFTRILISLSVNSNISKILETTTSLDKLQALHGLRALSMTWIISGNIFLCIKYQIFRYVLCPPRSFSGELAFQPFLSSTLALDTFFLSSGFLTAYVILKPTYESERKISLLMLLLHKIYRMVPAQMIVIALAMLLPLLGSGPVWHETVDPIVTKCQKSWWANLFFVNNIVLSAKDRCLEHSWYVACELQLFVVSMAVVCLMQRKPKLGILLSCVLTVLAVIITGVLTFHYVLPPTVLFAQADQSERLTSEDLTYHKPYAHLGAFCTGLIIGYKIAKKSVFNIKPYIQLILWLLAIGCNLSLVLGIHPWNKGNEAIDTADSAIYAATHRTLWAVGVGWMVFACITGNGGIINRILSWRGWIPLSRLTFLTYLLHPLVQMTLIASVKERLQADQYIALYLFSGLLLISFSMALFVSLFLDMPLRQLENLFIARIRKGFDSTYDLDGRTEPGKVKDKSYLRTDVQDEHTRKQVSNDKRFGESFDGKMFVCHL</sequence>
<feature type="transmembrane region" description="Helical" evidence="1">
    <location>
        <begin position="515"/>
        <end position="534"/>
    </location>
</feature>
<keyword evidence="1" id="KW-1133">Transmembrane helix</keyword>
<dbReference type="SMART" id="SM00703">
    <property type="entry name" value="NRF"/>
    <property type="match status" value="1"/>
</dbReference>
<evidence type="ECO:0000313" key="4">
    <source>
        <dbReference type="RefSeq" id="XP_013772752.2"/>
    </source>
</evidence>
<feature type="transmembrane region" description="Helical" evidence="1">
    <location>
        <begin position="592"/>
        <end position="609"/>
    </location>
</feature>
<reference evidence="4" key="1">
    <citation type="submission" date="2025-08" db="UniProtKB">
        <authorList>
            <consortium name="RefSeq"/>
        </authorList>
    </citation>
    <scope>IDENTIFICATION</scope>
    <source>
        <tissue evidence="4">Muscle</tissue>
    </source>
</reference>
<evidence type="ECO:0000313" key="3">
    <source>
        <dbReference type="Proteomes" id="UP000694941"/>
    </source>
</evidence>
<dbReference type="InterPro" id="IPR006621">
    <property type="entry name" value="Nose-resist-to-fluoxetine_N"/>
</dbReference>
<dbReference type="PANTHER" id="PTHR11161">
    <property type="entry name" value="O-ACYLTRANSFERASE"/>
    <property type="match status" value="1"/>
</dbReference>
<dbReference type="InterPro" id="IPR052728">
    <property type="entry name" value="O2_lipid_transport_reg"/>
</dbReference>
<feature type="transmembrane region" description="Helical" evidence="1">
    <location>
        <begin position="621"/>
        <end position="643"/>
    </location>
</feature>
<dbReference type="RefSeq" id="XP_013772752.2">
    <property type="nucleotide sequence ID" value="XM_013917298.2"/>
</dbReference>
<feature type="transmembrane region" description="Helical" evidence="1">
    <location>
        <begin position="409"/>
        <end position="432"/>
    </location>
</feature>
<dbReference type="GeneID" id="106457847"/>
<feature type="transmembrane region" description="Helical" evidence="1">
    <location>
        <begin position="696"/>
        <end position="716"/>
    </location>
</feature>
<evidence type="ECO:0000259" key="2">
    <source>
        <dbReference type="SMART" id="SM00703"/>
    </source>
</evidence>
<feature type="transmembrane region" description="Helical" evidence="1">
    <location>
        <begin position="452"/>
        <end position="472"/>
    </location>
</feature>
<keyword evidence="3" id="KW-1185">Reference proteome</keyword>
<gene>
    <name evidence="4" type="primary">LOC106457847</name>
</gene>
<evidence type="ECO:0000256" key="1">
    <source>
        <dbReference type="SAM" id="Phobius"/>
    </source>
</evidence>
<feature type="transmembrane region" description="Helical" evidence="1">
    <location>
        <begin position="728"/>
        <end position="751"/>
    </location>
</feature>
<accession>A0ABM1B1A9</accession>
<proteinExistence type="predicted"/>
<organism evidence="3 4">
    <name type="scientific">Limulus polyphemus</name>
    <name type="common">Atlantic horseshoe crab</name>
    <dbReference type="NCBI Taxonomy" id="6850"/>
    <lineage>
        <taxon>Eukaryota</taxon>
        <taxon>Metazoa</taxon>
        <taxon>Ecdysozoa</taxon>
        <taxon>Arthropoda</taxon>
        <taxon>Chelicerata</taxon>
        <taxon>Merostomata</taxon>
        <taxon>Xiphosura</taxon>
        <taxon>Limulidae</taxon>
        <taxon>Limulus</taxon>
    </lineage>
</organism>
<dbReference type="PANTHER" id="PTHR11161:SF0">
    <property type="entry name" value="O-ACYLTRANSFERASE LIKE PROTEIN"/>
    <property type="match status" value="1"/>
</dbReference>
<feature type="transmembrane region" description="Helical" evidence="1">
    <location>
        <begin position="541"/>
        <end position="566"/>
    </location>
</feature>
<dbReference type="Pfam" id="PF20146">
    <property type="entry name" value="NRF"/>
    <property type="match status" value="1"/>
</dbReference>
<feature type="transmembrane region" description="Helical" evidence="1">
    <location>
        <begin position="663"/>
        <end position="684"/>
    </location>
</feature>
<name>A0ABM1B1A9_LIMPO</name>
<keyword evidence="1" id="KW-0472">Membrane</keyword>
<feature type="domain" description="Nose resistant-to-fluoxetine protein N-terminal" evidence="2">
    <location>
        <begin position="125"/>
        <end position="284"/>
    </location>
</feature>
<protein>
    <submittedName>
        <fullName evidence="4">Nose resistant to fluoxetine protein 6-like</fullName>
    </submittedName>
</protein>
<dbReference type="InterPro" id="IPR002656">
    <property type="entry name" value="Acyl_transf_3_dom"/>
</dbReference>
<feature type="transmembrane region" description="Helical" evidence="1">
    <location>
        <begin position="295"/>
        <end position="322"/>
    </location>
</feature>
<feature type="transmembrane region" description="Helical" evidence="1">
    <location>
        <begin position="370"/>
        <end position="389"/>
    </location>
</feature>